<dbReference type="EMBL" id="GBRH01211864">
    <property type="protein sequence ID" value="JAD86031.1"/>
    <property type="molecule type" value="Transcribed_RNA"/>
</dbReference>
<accession>A0A0A9DDZ7</accession>
<protein>
    <submittedName>
        <fullName evidence="1">Uncharacterized protein</fullName>
    </submittedName>
</protein>
<reference evidence="1" key="2">
    <citation type="journal article" date="2015" name="Data Brief">
        <title>Shoot transcriptome of the giant reed, Arundo donax.</title>
        <authorList>
            <person name="Barrero R.A."/>
            <person name="Guerrero F.D."/>
            <person name="Moolhuijzen P."/>
            <person name="Goolsby J.A."/>
            <person name="Tidwell J."/>
            <person name="Bellgard S.E."/>
            <person name="Bellgard M.I."/>
        </authorList>
    </citation>
    <scope>NUCLEOTIDE SEQUENCE</scope>
    <source>
        <tissue evidence="1">Shoot tissue taken approximately 20 cm above the soil surface</tissue>
    </source>
</reference>
<organism evidence="1">
    <name type="scientific">Arundo donax</name>
    <name type="common">Giant reed</name>
    <name type="synonym">Donax arundinaceus</name>
    <dbReference type="NCBI Taxonomy" id="35708"/>
    <lineage>
        <taxon>Eukaryota</taxon>
        <taxon>Viridiplantae</taxon>
        <taxon>Streptophyta</taxon>
        <taxon>Embryophyta</taxon>
        <taxon>Tracheophyta</taxon>
        <taxon>Spermatophyta</taxon>
        <taxon>Magnoliopsida</taxon>
        <taxon>Liliopsida</taxon>
        <taxon>Poales</taxon>
        <taxon>Poaceae</taxon>
        <taxon>PACMAD clade</taxon>
        <taxon>Arundinoideae</taxon>
        <taxon>Arundineae</taxon>
        <taxon>Arundo</taxon>
    </lineage>
</organism>
<reference evidence="1" key="1">
    <citation type="submission" date="2014-09" db="EMBL/GenBank/DDBJ databases">
        <authorList>
            <person name="Magalhaes I.L.F."/>
            <person name="Oliveira U."/>
            <person name="Santos F.R."/>
            <person name="Vidigal T.H.D.A."/>
            <person name="Brescovit A.D."/>
            <person name="Santos A.J."/>
        </authorList>
    </citation>
    <scope>NUCLEOTIDE SEQUENCE</scope>
    <source>
        <tissue evidence="1">Shoot tissue taken approximately 20 cm above the soil surface</tissue>
    </source>
</reference>
<proteinExistence type="predicted"/>
<evidence type="ECO:0000313" key="1">
    <source>
        <dbReference type="EMBL" id="JAD86031.1"/>
    </source>
</evidence>
<sequence length="91" mass="10960">MLRKQFLCRVHGAKKGYTMDKMKKTFTKLDIIYYRAPKMPSLTTRRMQSSSFPREKLYRWCRKCTSIVLVLRINIRIREHEEDTREPCSTG</sequence>
<dbReference type="AlphaFoldDB" id="A0A0A9DDZ7"/>
<name>A0A0A9DDZ7_ARUDO</name>